<protein>
    <recommendedName>
        <fullName evidence="1">non-specific serine/threonine protein kinase</fullName>
        <ecNumber evidence="1">2.7.11.1</ecNumber>
    </recommendedName>
</protein>
<keyword evidence="6" id="KW-0067">ATP-binding</keyword>
<dbReference type="Pfam" id="PF00069">
    <property type="entry name" value="Pkinase"/>
    <property type="match status" value="1"/>
</dbReference>
<keyword evidence="5 11" id="KW-0418">Kinase</keyword>
<evidence type="ECO:0000256" key="3">
    <source>
        <dbReference type="ARBA" id="ARBA00022679"/>
    </source>
</evidence>
<dbReference type="GO" id="GO:0004674">
    <property type="term" value="F:protein serine/threonine kinase activity"/>
    <property type="evidence" value="ECO:0007669"/>
    <property type="project" value="UniProtKB-KW"/>
</dbReference>
<keyword evidence="12" id="KW-1185">Reference proteome</keyword>
<evidence type="ECO:0000256" key="9">
    <source>
        <dbReference type="SAM" id="Phobius"/>
    </source>
</evidence>
<dbReference type="RefSeq" id="WP_180703222.1">
    <property type="nucleotide sequence ID" value="NZ_CAPEHT010000023.1"/>
</dbReference>
<keyword evidence="9" id="KW-1133">Transmembrane helix</keyword>
<keyword evidence="2 11" id="KW-0723">Serine/threonine-protein kinase</keyword>
<dbReference type="KEGG" id="ril:CRIB_760"/>
<dbReference type="Proteomes" id="UP000245622">
    <property type="component" value="Chromosome 1"/>
</dbReference>
<dbReference type="PROSITE" id="PS50011">
    <property type="entry name" value="PROTEIN_KINASE_DOM"/>
    <property type="match status" value="1"/>
</dbReference>
<dbReference type="GO" id="GO:0007165">
    <property type="term" value="P:signal transduction"/>
    <property type="evidence" value="ECO:0007669"/>
    <property type="project" value="TreeGrafter"/>
</dbReference>
<dbReference type="GeneID" id="82204942"/>
<evidence type="ECO:0000256" key="5">
    <source>
        <dbReference type="ARBA" id="ARBA00022777"/>
    </source>
</evidence>
<proteinExistence type="predicted"/>
<dbReference type="EC" id="2.7.11.1" evidence="1"/>
<evidence type="ECO:0000256" key="4">
    <source>
        <dbReference type="ARBA" id="ARBA00022741"/>
    </source>
</evidence>
<evidence type="ECO:0000256" key="6">
    <source>
        <dbReference type="ARBA" id="ARBA00022840"/>
    </source>
</evidence>
<gene>
    <name evidence="11" type="ORF">CRIB_760</name>
</gene>
<reference evidence="11 12" key="1">
    <citation type="submission" date="2014-04" db="EMBL/GenBank/DDBJ databases">
        <authorList>
            <person name="Hornung B.V."/>
        </authorList>
    </citation>
    <scope>NUCLEOTIDE SEQUENCE [LARGE SCALE GENOMIC DNA]</scope>
    <source>
        <strain evidence="11 12">CRIB</strain>
    </source>
</reference>
<evidence type="ECO:0000313" key="11">
    <source>
        <dbReference type="EMBL" id="CED93512.1"/>
    </source>
</evidence>
<comment type="catalytic activity">
    <reaction evidence="8">
        <text>L-seryl-[protein] + ATP = O-phospho-L-seryl-[protein] + ADP + H(+)</text>
        <dbReference type="Rhea" id="RHEA:17989"/>
        <dbReference type="Rhea" id="RHEA-COMP:9863"/>
        <dbReference type="Rhea" id="RHEA-COMP:11604"/>
        <dbReference type="ChEBI" id="CHEBI:15378"/>
        <dbReference type="ChEBI" id="CHEBI:29999"/>
        <dbReference type="ChEBI" id="CHEBI:30616"/>
        <dbReference type="ChEBI" id="CHEBI:83421"/>
        <dbReference type="ChEBI" id="CHEBI:456216"/>
        <dbReference type="EC" id="2.7.11.1"/>
    </reaction>
</comment>
<dbReference type="SUPFAM" id="SSF56112">
    <property type="entry name" value="Protein kinase-like (PK-like)"/>
    <property type="match status" value="1"/>
</dbReference>
<evidence type="ECO:0000256" key="1">
    <source>
        <dbReference type="ARBA" id="ARBA00012513"/>
    </source>
</evidence>
<evidence type="ECO:0000259" key="10">
    <source>
        <dbReference type="PROSITE" id="PS50011"/>
    </source>
</evidence>
<sequence length="317" mass="36901">MNFIGNRYSILNIEENIEFNKLYKARDLYENKTILLKVIDHNEHICEDFVANLIDESTIIRDINSPYILNMIDVGVDYREYGIWYYMVYDYEKGISLNNIIEGNYLHLEAIISIATQILKGLETAKEHGIYHGDLNPSNILVDKWYNIKILNFGVTKANEGVNIRAGNNIKYLSPHQLCIDYTDIESDFFALGLILFECIFKKLPFGESNDEKEMLKFIDKGINFNDLRAINGNEELIYIIRKLLNRTNKYSEFKEVILDLSSIMYEKADIKESLLIEDELDYKHEDKAKVMKNRNKLLLISAIIIIILSTLTTLII</sequence>
<name>A0A1V1HZV1_9FIRM</name>
<keyword evidence="4" id="KW-0547">Nucleotide-binding</keyword>
<dbReference type="InterPro" id="IPR000719">
    <property type="entry name" value="Prot_kinase_dom"/>
</dbReference>
<dbReference type="GO" id="GO:0005524">
    <property type="term" value="F:ATP binding"/>
    <property type="evidence" value="ECO:0007669"/>
    <property type="project" value="UniProtKB-KW"/>
</dbReference>
<evidence type="ECO:0000256" key="2">
    <source>
        <dbReference type="ARBA" id="ARBA00022527"/>
    </source>
</evidence>
<accession>A0A1V1HZV1</accession>
<evidence type="ECO:0000256" key="7">
    <source>
        <dbReference type="ARBA" id="ARBA00047899"/>
    </source>
</evidence>
<dbReference type="PANTHER" id="PTHR43895">
    <property type="entry name" value="CALCIUM/CALMODULIN-DEPENDENT PROTEIN KINASE KINASE-RELATED"/>
    <property type="match status" value="1"/>
</dbReference>
<feature type="domain" description="Protein kinase" evidence="10">
    <location>
        <begin position="8"/>
        <end position="265"/>
    </location>
</feature>
<dbReference type="EMBL" id="LN555523">
    <property type="protein sequence ID" value="CED93512.1"/>
    <property type="molecule type" value="Genomic_DNA"/>
</dbReference>
<evidence type="ECO:0000313" key="12">
    <source>
        <dbReference type="Proteomes" id="UP000245622"/>
    </source>
</evidence>
<dbReference type="InterPro" id="IPR011009">
    <property type="entry name" value="Kinase-like_dom_sf"/>
</dbReference>
<dbReference type="AlphaFoldDB" id="A0A1V1HZV1"/>
<dbReference type="PANTHER" id="PTHR43895:SF32">
    <property type="entry name" value="SERINE_THREONINE-PROTEIN KINASE CHK1"/>
    <property type="match status" value="1"/>
</dbReference>
<keyword evidence="9" id="KW-0472">Membrane</keyword>
<comment type="catalytic activity">
    <reaction evidence="7">
        <text>L-threonyl-[protein] + ATP = O-phospho-L-threonyl-[protein] + ADP + H(+)</text>
        <dbReference type="Rhea" id="RHEA:46608"/>
        <dbReference type="Rhea" id="RHEA-COMP:11060"/>
        <dbReference type="Rhea" id="RHEA-COMP:11605"/>
        <dbReference type="ChEBI" id="CHEBI:15378"/>
        <dbReference type="ChEBI" id="CHEBI:30013"/>
        <dbReference type="ChEBI" id="CHEBI:30616"/>
        <dbReference type="ChEBI" id="CHEBI:61977"/>
        <dbReference type="ChEBI" id="CHEBI:456216"/>
        <dbReference type="EC" id="2.7.11.1"/>
    </reaction>
</comment>
<keyword evidence="9" id="KW-0812">Transmembrane</keyword>
<evidence type="ECO:0000256" key="8">
    <source>
        <dbReference type="ARBA" id="ARBA00048679"/>
    </source>
</evidence>
<keyword evidence="3" id="KW-0808">Transferase</keyword>
<dbReference type="Gene3D" id="1.10.510.10">
    <property type="entry name" value="Transferase(Phosphotransferase) domain 1"/>
    <property type="match status" value="1"/>
</dbReference>
<feature type="transmembrane region" description="Helical" evidence="9">
    <location>
        <begin position="298"/>
        <end position="316"/>
    </location>
</feature>
<organism evidence="11 12">
    <name type="scientific">Romboutsia ilealis</name>
    <dbReference type="NCBI Taxonomy" id="1115758"/>
    <lineage>
        <taxon>Bacteria</taxon>
        <taxon>Bacillati</taxon>
        <taxon>Bacillota</taxon>
        <taxon>Clostridia</taxon>
        <taxon>Peptostreptococcales</taxon>
        <taxon>Peptostreptococcaceae</taxon>
        <taxon>Romboutsia</taxon>
    </lineage>
</organism>